<evidence type="ECO:0000313" key="3">
    <source>
        <dbReference type="EMBL" id="OPJ60751.1"/>
    </source>
</evidence>
<keyword evidence="4" id="KW-1185">Reference proteome</keyword>
<evidence type="ECO:0000313" key="4">
    <source>
        <dbReference type="Proteomes" id="UP000190080"/>
    </source>
</evidence>
<feature type="domain" description="Phosphotyrosine protein phosphatase I" evidence="2">
    <location>
        <begin position="3"/>
        <end position="128"/>
    </location>
</feature>
<evidence type="ECO:0000259" key="2">
    <source>
        <dbReference type="SMART" id="SM00226"/>
    </source>
</evidence>
<organism evidence="3 4">
    <name type="scientific">Clostridium oryzae</name>
    <dbReference type="NCBI Taxonomy" id="1450648"/>
    <lineage>
        <taxon>Bacteria</taxon>
        <taxon>Bacillati</taxon>
        <taxon>Bacillota</taxon>
        <taxon>Clostridia</taxon>
        <taxon>Eubacteriales</taxon>
        <taxon>Clostridiaceae</taxon>
        <taxon>Clostridium</taxon>
    </lineage>
</organism>
<dbReference type="Proteomes" id="UP000190080">
    <property type="component" value="Unassembled WGS sequence"/>
</dbReference>
<dbReference type="SUPFAM" id="SSF52788">
    <property type="entry name" value="Phosphotyrosine protein phosphatases I"/>
    <property type="match status" value="1"/>
</dbReference>
<dbReference type="EMBL" id="MZGV01000028">
    <property type="protein sequence ID" value="OPJ60751.1"/>
    <property type="molecule type" value="Genomic_DNA"/>
</dbReference>
<dbReference type="InterPro" id="IPR023485">
    <property type="entry name" value="Ptyr_pPase"/>
</dbReference>
<dbReference type="EC" id="1.20.4.1" evidence="3"/>
<dbReference type="GO" id="GO:0008794">
    <property type="term" value="F:arsenate reductase (glutaredoxin) activity"/>
    <property type="evidence" value="ECO:0007669"/>
    <property type="project" value="UniProtKB-EC"/>
</dbReference>
<dbReference type="EC" id="3.1.3.48" evidence="3"/>
<evidence type="ECO:0000256" key="1">
    <source>
        <dbReference type="ARBA" id="ARBA00022849"/>
    </source>
</evidence>
<dbReference type="PANTHER" id="PTHR43428">
    <property type="entry name" value="ARSENATE REDUCTASE"/>
    <property type="match status" value="1"/>
</dbReference>
<proteinExistence type="predicted"/>
<comment type="caution">
    <text evidence="3">The sequence shown here is derived from an EMBL/GenBank/DDBJ whole genome shotgun (WGS) entry which is preliminary data.</text>
</comment>
<gene>
    <name evidence="3" type="primary">arsC</name>
    <name evidence="3" type="ORF">CLORY_26190</name>
</gene>
<dbReference type="Gene3D" id="3.40.50.2300">
    <property type="match status" value="1"/>
</dbReference>
<dbReference type="Pfam" id="PF01451">
    <property type="entry name" value="LMWPc"/>
    <property type="match status" value="1"/>
</dbReference>
<dbReference type="AlphaFoldDB" id="A0A1V4IL44"/>
<dbReference type="InterPro" id="IPR036196">
    <property type="entry name" value="Ptyr_pPase_sf"/>
</dbReference>
<dbReference type="OrthoDB" id="9784339at2"/>
<name>A0A1V4IL44_9CLOT</name>
<dbReference type="STRING" id="1450648.CLORY_26190"/>
<reference evidence="3 4" key="1">
    <citation type="submission" date="2017-03" db="EMBL/GenBank/DDBJ databases">
        <title>Genome sequence of Clostridium oryzae DSM 28571.</title>
        <authorList>
            <person name="Poehlein A."/>
            <person name="Daniel R."/>
        </authorList>
    </citation>
    <scope>NUCLEOTIDE SEQUENCE [LARGE SCALE GENOMIC DNA]</scope>
    <source>
        <strain evidence="3 4">DSM 28571</strain>
    </source>
</reference>
<keyword evidence="3" id="KW-0560">Oxidoreductase</keyword>
<sequence length="139" mass="15809">MKPKVAFICVHNSCRSQMAEALGKMFAGDVFDSYSAGTELRPQINQDAVRIINQLYHVDMNETQKSKLLHDIPKADIVIKMGCNVVCPYLPSKHEEDWGLDDPSGKNDDEFIKTAKIIEEKVKDLAKRIKNNEIEEINF</sequence>
<dbReference type="SMART" id="SM00226">
    <property type="entry name" value="LMWPc"/>
    <property type="match status" value="1"/>
</dbReference>
<dbReference type="GO" id="GO:0004725">
    <property type="term" value="F:protein tyrosine phosphatase activity"/>
    <property type="evidence" value="ECO:0007669"/>
    <property type="project" value="UniProtKB-EC"/>
</dbReference>
<dbReference type="RefSeq" id="WP_079425163.1">
    <property type="nucleotide sequence ID" value="NZ_MZGV01000028.1"/>
</dbReference>
<keyword evidence="1" id="KW-0059">Arsenical resistance</keyword>
<dbReference type="GO" id="GO:0046685">
    <property type="term" value="P:response to arsenic-containing substance"/>
    <property type="evidence" value="ECO:0007669"/>
    <property type="project" value="UniProtKB-KW"/>
</dbReference>
<accession>A0A1V4IL44</accession>
<keyword evidence="3" id="KW-0378">Hydrolase</keyword>
<dbReference type="PANTHER" id="PTHR43428:SF1">
    <property type="entry name" value="ARSENATE REDUCTASE"/>
    <property type="match status" value="1"/>
</dbReference>
<protein>
    <submittedName>
        <fullName evidence="3">Glutaredoxin arsenate reductase</fullName>
        <ecNumber evidence="3">1.20.4.1</ecNumber>
        <ecNumber evidence="3">3.1.3.48</ecNumber>
    </submittedName>
</protein>